<comment type="caution">
    <text evidence="5">Lacks conserved residue(s) required for the propagation of feature annotation.</text>
</comment>
<dbReference type="Gene3D" id="4.10.800.10">
    <property type="entry name" value="Thyroglobulin type-1"/>
    <property type="match status" value="1"/>
</dbReference>
<dbReference type="PROSITE" id="PS51162">
    <property type="entry name" value="THYROGLOBULIN_1_2"/>
    <property type="match status" value="1"/>
</dbReference>
<reference evidence="7" key="2">
    <citation type="submission" date="2025-09" db="UniProtKB">
        <authorList>
            <consortium name="Ensembl"/>
        </authorList>
    </citation>
    <scope>IDENTIFICATION</scope>
</reference>
<dbReference type="PANTHER" id="PTHR12352">
    <property type="entry name" value="SECRETED MODULAR CALCIUM-BINDING PROTEIN"/>
    <property type="match status" value="1"/>
</dbReference>
<dbReference type="Proteomes" id="UP000261660">
    <property type="component" value="Unplaced"/>
</dbReference>
<dbReference type="GeneTree" id="ENSGT00940000177230"/>
<reference evidence="7" key="1">
    <citation type="submission" date="2025-08" db="UniProtKB">
        <authorList>
            <consortium name="Ensembl"/>
        </authorList>
    </citation>
    <scope>IDENTIFICATION</scope>
</reference>
<feature type="domain" description="Thyroglobulin type-1" evidence="6">
    <location>
        <begin position="12"/>
        <end position="72"/>
    </location>
</feature>
<sequence>IDNWVSLSLLGPSPCEEERRAAMEALSVFVPSCESGGSFRSTQCQQGAQCWCVDPTGREVPGTRRLGDAALCSE</sequence>
<evidence type="ECO:0000256" key="1">
    <source>
        <dbReference type="ARBA" id="ARBA00004613"/>
    </source>
</evidence>
<protein>
    <recommendedName>
        <fullName evidence="6">Thyroglobulin type-1 domain-containing protein</fullName>
    </recommendedName>
</protein>
<dbReference type="PANTHER" id="PTHR12352:SF3">
    <property type="entry name" value="NIDOGEN-2"/>
    <property type="match status" value="1"/>
</dbReference>
<dbReference type="STRING" id="56723.ENSLBEP00000033732"/>
<dbReference type="InParanoid" id="A0A3Q3GJK9"/>
<comment type="subcellular location">
    <subcellularLocation>
        <location evidence="1">Secreted</location>
    </subcellularLocation>
</comment>
<evidence type="ECO:0000256" key="4">
    <source>
        <dbReference type="ARBA" id="ARBA00023157"/>
    </source>
</evidence>
<dbReference type="PROSITE" id="PS00484">
    <property type="entry name" value="THYROGLOBULIN_1_1"/>
    <property type="match status" value="1"/>
</dbReference>
<dbReference type="GO" id="GO:0005615">
    <property type="term" value="C:extracellular space"/>
    <property type="evidence" value="ECO:0007669"/>
    <property type="project" value="TreeGrafter"/>
</dbReference>
<dbReference type="SMART" id="SM00211">
    <property type="entry name" value="TY"/>
    <property type="match status" value="1"/>
</dbReference>
<dbReference type="Ensembl" id="ENSLBET00000035203.1">
    <property type="protein sequence ID" value="ENSLBEP00000033732.1"/>
    <property type="gene ID" value="ENSLBEG00000025403.1"/>
</dbReference>
<evidence type="ECO:0000313" key="7">
    <source>
        <dbReference type="Ensembl" id="ENSLBEP00000033732.1"/>
    </source>
</evidence>
<dbReference type="SUPFAM" id="SSF57610">
    <property type="entry name" value="Thyroglobulin type-1 domain"/>
    <property type="match status" value="1"/>
</dbReference>
<evidence type="ECO:0000259" key="6">
    <source>
        <dbReference type="PROSITE" id="PS51162"/>
    </source>
</evidence>
<keyword evidence="2" id="KW-0964">Secreted</keyword>
<organism evidence="7 8">
    <name type="scientific">Labrus bergylta</name>
    <name type="common">ballan wrasse</name>
    <dbReference type="NCBI Taxonomy" id="56723"/>
    <lineage>
        <taxon>Eukaryota</taxon>
        <taxon>Metazoa</taxon>
        <taxon>Chordata</taxon>
        <taxon>Craniata</taxon>
        <taxon>Vertebrata</taxon>
        <taxon>Euteleostomi</taxon>
        <taxon>Actinopterygii</taxon>
        <taxon>Neopterygii</taxon>
        <taxon>Teleostei</taxon>
        <taxon>Neoteleostei</taxon>
        <taxon>Acanthomorphata</taxon>
        <taxon>Eupercaria</taxon>
        <taxon>Labriformes</taxon>
        <taxon>Labridae</taxon>
        <taxon>Labrus</taxon>
    </lineage>
</organism>
<proteinExistence type="predicted"/>
<name>A0A3Q3GJK9_9LABR</name>
<dbReference type="InterPro" id="IPR000716">
    <property type="entry name" value="Thyroglobulin_1"/>
</dbReference>
<evidence type="ECO:0000256" key="5">
    <source>
        <dbReference type="PROSITE-ProRule" id="PRU00500"/>
    </source>
</evidence>
<keyword evidence="8" id="KW-1185">Reference proteome</keyword>
<keyword evidence="3" id="KW-0677">Repeat</keyword>
<keyword evidence="4 5" id="KW-1015">Disulfide bond</keyword>
<dbReference type="AlphaFoldDB" id="A0A3Q3GJK9"/>
<accession>A0A3Q3GJK9</accession>
<dbReference type="InterPro" id="IPR036857">
    <property type="entry name" value="Thyroglobulin_1_sf"/>
</dbReference>
<feature type="disulfide bond" evidence="5">
    <location>
        <begin position="52"/>
        <end position="72"/>
    </location>
</feature>
<evidence type="ECO:0000256" key="2">
    <source>
        <dbReference type="ARBA" id="ARBA00022525"/>
    </source>
</evidence>
<dbReference type="CDD" id="cd00191">
    <property type="entry name" value="TY"/>
    <property type="match status" value="1"/>
</dbReference>
<dbReference type="Pfam" id="PF00086">
    <property type="entry name" value="Thyroglobulin_1"/>
    <property type="match status" value="1"/>
</dbReference>
<dbReference type="InterPro" id="IPR051950">
    <property type="entry name" value="Dev_reg/Prot_inhib"/>
</dbReference>
<evidence type="ECO:0000313" key="8">
    <source>
        <dbReference type="Proteomes" id="UP000261660"/>
    </source>
</evidence>
<evidence type="ECO:0000256" key="3">
    <source>
        <dbReference type="ARBA" id="ARBA00022737"/>
    </source>
</evidence>